<evidence type="ECO:0000313" key="2">
    <source>
        <dbReference type="Proteomes" id="UP000679220"/>
    </source>
</evidence>
<comment type="caution">
    <text evidence="1">The sequence shown here is derived from an EMBL/GenBank/DDBJ whole genome shotgun (WGS) entry which is preliminary data.</text>
</comment>
<organism evidence="1 2">
    <name type="scientific">Carboxylicivirga sediminis</name>
    <dbReference type="NCBI Taxonomy" id="2006564"/>
    <lineage>
        <taxon>Bacteria</taxon>
        <taxon>Pseudomonadati</taxon>
        <taxon>Bacteroidota</taxon>
        <taxon>Bacteroidia</taxon>
        <taxon>Marinilabiliales</taxon>
        <taxon>Marinilabiliaceae</taxon>
        <taxon>Carboxylicivirga</taxon>
    </lineage>
</organism>
<reference evidence="1" key="1">
    <citation type="journal article" date="2018" name="Int. J. Syst. Evol. Microbiol.">
        <title>Carboxylicivirga sediminis sp. nov., isolated from coastal sediment.</title>
        <authorList>
            <person name="Wang F.Q."/>
            <person name="Ren L.H."/>
            <person name="Zou R.J."/>
            <person name="Sun Y.Z."/>
            <person name="Liu X.J."/>
            <person name="Jiang F."/>
            <person name="Liu L.J."/>
        </authorList>
    </citation>
    <scope>NUCLEOTIDE SEQUENCE</scope>
    <source>
        <strain evidence="1">JR1</strain>
    </source>
</reference>
<dbReference type="Proteomes" id="UP000679220">
    <property type="component" value="Unassembled WGS sequence"/>
</dbReference>
<dbReference type="EMBL" id="JAGTAR010000018">
    <property type="protein sequence ID" value="MBR8536343.1"/>
    <property type="molecule type" value="Genomic_DNA"/>
</dbReference>
<dbReference type="RefSeq" id="WP_212191375.1">
    <property type="nucleotide sequence ID" value="NZ_JAGTAR010000018.1"/>
</dbReference>
<reference evidence="1" key="2">
    <citation type="submission" date="2021-04" db="EMBL/GenBank/DDBJ databases">
        <authorList>
            <person name="Zhang T."/>
            <person name="Zhang Y."/>
            <person name="Lu D."/>
            <person name="Zuo D."/>
            <person name="Du Z."/>
        </authorList>
    </citation>
    <scope>NUCLEOTIDE SEQUENCE</scope>
    <source>
        <strain evidence="1">JR1</strain>
    </source>
</reference>
<proteinExistence type="predicted"/>
<keyword evidence="2" id="KW-1185">Reference proteome</keyword>
<accession>A0A941F3V3</accession>
<protein>
    <submittedName>
        <fullName evidence="1">Uncharacterized protein</fullName>
    </submittedName>
</protein>
<dbReference type="InterPro" id="IPR005361">
    <property type="entry name" value="UPF0158"/>
</dbReference>
<dbReference type="AlphaFoldDB" id="A0A941F3V3"/>
<name>A0A941F3V3_9BACT</name>
<gene>
    <name evidence="1" type="ORF">KDU71_12295</name>
</gene>
<dbReference type="Pfam" id="PF03682">
    <property type="entry name" value="UPF0158"/>
    <property type="match status" value="1"/>
</dbReference>
<sequence>MKNKSELIDSIIKLLNDNLSVYIQRGSNRIVAFPETEEKIDFMDFDDQDYELLYAEIEENPDSYFKIEPLTSRELFNLMMDFATEQERVDSVRLVKALRTRTPIEQFQVEIRKIGSDMEAAWQTYYNDQLRTILRGRFCKARIHMISENCN</sequence>
<evidence type="ECO:0000313" key="1">
    <source>
        <dbReference type="EMBL" id="MBR8536343.1"/>
    </source>
</evidence>